<evidence type="ECO:0000256" key="6">
    <source>
        <dbReference type="ARBA" id="ARBA00022679"/>
    </source>
</evidence>
<dbReference type="Proteomes" id="UP001172082">
    <property type="component" value="Unassembled WGS sequence"/>
</dbReference>
<dbReference type="Pfam" id="PF02518">
    <property type="entry name" value="HATPase_c"/>
    <property type="match status" value="1"/>
</dbReference>
<dbReference type="CDD" id="cd00130">
    <property type="entry name" value="PAS"/>
    <property type="match status" value="4"/>
</dbReference>
<evidence type="ECO:0000256" key="11">
    <source>
        <dbReference type="ARBA" id="ARBA00022989"/>
    </source>
</evidence>
<dbReference type="SUPFAM" id="SSF55874">
    <property type="entry name" value="ATPase domain of HSP90 chaperone/DNA topoisomerase II/histidine kinase"/>
    <property type="match status" value="1"/>
</dbReference>
<keyword evidence="6" id="KW-0808">Transferase</keyword>
<dbReference type="CDD" id="cd16922">
    <property type="entry name" value="HATPase_EvgS-ArcB-TorS-like"/>
    <property type="match status" value="1"/>
</dbReference>
<dbReference type="SUPFAM" id="SSF55781">
    <property type="entry name" value="GAF domain-like"/>
    <property type="match status" value="1"/>
</dbReference>
<dbReference type="InterPro" id="IPR035965">
    <property type="entry name" value="PAS-like_dom_sf"/>
</dbReference>
<dbReference type="Pfam" id="PF13426">
    <property type="entry name" value="PAS_9"/>
    <property type="match status" value="4"/>
</dbReference>
<keyword evidence="8" id="KW-0547">Nucleotide-binding</keyword>
<dbReference type="Pfam" id="PF00072">
    <property type="entry name" value="Response_reg"/>
    <property type="match status" value="1"/>
</dbReference>
<evidence type="ECO:0000256" key="5">
    <source>
        <dbReference type="ARBA" id="ARBA00022553"/>
    </source>
</evidence>
<feature type="domain" description="PAC" evidence="20">
    <location>
        <begin position="226"/>
        <end position="278"/>
    </location>
</feature>
<feature type="domain" description="PAC" evidence="20">
    <location>
        <begin position="360"/>
        <end position="412"/>
    </location>
</feature>
<evidence type="ECO:0000259" key="21">
    <source>
        <dbReference type="PROSITE" id="PS50894"/>
    </source>
</evidence>
<keyword evidence="12" id="KW-0902">Two-component regulatory system</keyword>
<sequence length="1485" mass="170090">MDFHSKTKEQLAAEIKNLQKKLEIAERRFSKLFESSHDSILILENGRIIDCNYRAIKTFKRSRTRLIYKSIADLSPTSQPDGSISSEKIDIFIESALRGEKQIFDWQFERSPNDIFYSRIILDLNIVAEKSFLFVQIRDLTRRKIALKSFREGESKFRTLADNAPVLLKMTTPNNYFYYFSKQWLEFTGKTEKQEQNNGWIDNIYKEDVDRVLSEIDLAFKKRQKYDVTYRLKRNDGVHRWVQDMGIPHQDEEGKFTGYISATIDISDRRLLEEEENRKAALAESEKRLHQSLRKANILAITVNNKGTITFCNNSICKLIDSDNDDIIGKDIFDLVILGETKSSEKINFENIIENGGFPSDVETFLKSANGELIDVLFNSIILNNEKGQISGITFIGEDISEQNKVKKALDRTNAQLKDLFDNSNDLIQVFTLKGDFLLVNKAWTEKLGYADSELASIKLQDIIHPSHKENTLESLKLIAKGHNIEKIETVFLSKEGRGIFLSGSVNASKERGDATELRGIFHDITERVRAEKAQSLYYSIANLTVQSINLNDLYSNIHKELSKVIPVDNFYISLYKKGEKTIHFPYFIDEHFGPSTKPMERPVGKGLPEYAIDQGKPLFLREKDIEQLIDERKLNIDMILPKVWLGVPLTLENKTLGIISILSYDHKNSYTFRDLELLDFISGQIALAIERKQNEEKINKQTARLRAIFESSTHLIWSVNRSYEFTSFNQNFSDAIYGQYGTRPALINDKYQIENADYHGYWHDIYRKAFEGNSLEFETKFKDISGKELWKTIFINPIYSEDGSIEELSGIANDITEKKQSEIALQRSEKKFRDIFESFQDIYFRCRLNGTITMISPSVNELIGYNQKDVLNKNITDYYLYNTKTKDLIRKLVKRKSVRNFEASIIDKKGNILQCICNVRLLSNDQDQPVEIEGVARDITNLKKANEELLNAKDIAEHSLKVKEIFLANMSHEIRTPMNGIIGMIDLLGSTNLENEQKEYIQTIKKSSETLLNILNSILDLSKIEAGKMQLNPVTVSVKDLMDKLYALFSQQALSKNINLFYHIGEDIPKYISVDEIRLLQILSNLTSNAIKFTKGGGSININLKSTRTAANKYLLKAEVRDSGIGISKDNMDRLFNNFSQLDNSSTKEYEGTGLGLAISKELAALMGGEIGVYSSPGFGSTFWFTFEVEKGNEKSYKKTNKHKKDPGLTQPFSDTKPNLLIVDDNQVNRQVASQILRKSGCNVDTAHSGREALKLVQKKEYDIIFMDIQMPGMDGITVTKRIKRLKLDSLPPIIAMTAYSMQEDREKFLKAGLDDYISKPLKANALISKVQDWVLNKDESSGLLGSNFREGQETIQESIIDMIIDEEIIDQLSKYGGEETLIKIYEDFEQETAEEVENLDEHLKNKHYKDILSILHTIKGNAGTLGIGKVAKCAELIESRLKNQNYGTLEQDFGTIKMMFSEFRINYRDILKKQLKCQEQEKY</sequence>
<evidence type="ECO:0000256" key="10">
    <source>
        <dbReference type="ARBA" id="ARBA00022840"/>
    </source>
</evidence>
<evidence type="ECO:0000256" key="9">
    <source>
        <dbReference type="ARBA" id="ARBA00022777"/>
    </source>
</evidence>
<dbReference type="EMBL" id="JAUJEA010000001">
    <property type="protein sequence ID" value="MDN5199984.1"/>
    <property type="molecule type" value="Genomic_DNA"/>
</dbReference>
<dbReference type="SMART" id="SM00448">
    <property type="entry name" value="REC"/>
    <property type="match status" value="1"/>
</dbReference>
<dbReference type="NCBIfam" id="TIGR00229">
    <property type="entry name" value="sensory_box"/>
    <property type="match status" value="5"/>
</dbReference>
<keyword evidence="5 15" id="KW-0597">Phosphoprotein</keyword>
<keyword evidence="13" id="KW-0472">Membrane</keyword>
<dbReference type="Pfam" id="PF01627">
    <property type="entry name" value="Hpt"/>
    <property type="match status" value="1"/>
</dbReference>
<keyword evidence="4" id="KW-1003">Cell membrane</keyword>
<feature type="domain" description="Histidine kinase" evidence="17">
    <location>
        <begin position="970"/>
        <end position="1192"/>
    </location>
</feature>
<keyword evidence="9" id="KW-0418">Kinase</keyword>
<dbReference type="CDD" id="cd17546">
    <property type="entry name" value="REC_hyHK_CKI1_RcsC-like"/>
    <property type="match status" value="1"/>
</dbReference>
<dbReference type="PROSITE" id="PS50110">
    <property type="entry name" value="RESPONSE_REGULATORY"/>
    <property type="match status" value="1"/>
</dbReference>
<dbReference type="EC" id="2.7.13.3" evidence="3"/>
<dbReference type="PANTHER" id="PTHR45339:SF1">
    <property type="entry name" value="HYBRID SIGNAL TRANSDUCTION HISTIDINE KINASE J"/>
    <property type="match status" value="1"/>
</dbReference>
<comment type="subcellular location">
    <subcellularLocation>
        <location evidence="2">Cell membrane</location>
        <topology evidence="2">Multi-pass membrane protein</topology>
    </subcellularLocation>
</comment>
<accession>A0ABT8KH04</accession>
<dbReference type="InterPro" id="IPR003661">
    <property type="entry name" value="HisK_dim/P_dom"/>
</dbReference>
<dbReference type="InterPro" id="IPR011006">
    <property type="entry name" value="CheY-like_superfamily"/>
</dbReference>
<evidence type="ECO:0000313" key="23">
    <source>
        <dbReference type="Proteomes" id="UP001172082"/>
    </source>
</evidence>
<evidence type="ECO:0000256" key="15">
    <source>
        <dbReference type="PROSITE-ProRule" id="PRU00169"/>
    </source>
</evidence>
<keyword evidence="10" id="KW-0067">ATP-binding</keyword>
<name>A0ABT8KH04_9BACT</name>
<dbReference type="SMART" id="SM00388">
    <property type="entry name" value="HisKA"/>
    <property type="match status" value="1"/>
</dbReference>
<evidence type="ECO:0000313" key="22">
    <source>
        <dbReference type="EMBL" id="MDN5199984.1"/>
    </source>
</evidence>
<feature type="domain" description="Response regulatory" evidence="18">
    <location>
        <begin position="1220"/>
        <end position="1336"/>
    </location>
</feature>
<evidence type="ECO:0000256" key="2">
    <source>
        <dbReference type="ARBA" id="ARBA00004651"/>
    </source>
</evidence>
<keyword evidence="23" id="KW-1185">Reference proteome</keyword>
<feature type="coiled-coil region" evidence="16">
    <location>
        <begin position="933"/>
        <end position="960"/>
    </location>
</feature>
<dbReference type="SMART" id="SM00086">
    <property type="entry name" value="PAC"/>
    <property type="match status" value="5"/>
</dbReference>
<evidence type="ECO:0000259" key="20">
    <source>
        <dbReference type="PROSITE" id="PS50113"/>
    </source>
</evidence>
<dbReference type="InterPro" id="IPR005467">
    <property type="entry name" value="His_kinase_dom"/>
</dbReference>
<dbReference type="CDD" id="cd00082">
    <property type="entry name" value="HisKA"/>
    <property type="match status" value="1"/>
</dbReference>
<dbReference type="SMART" id="SM00065">
    <property type="entry name" value="GAF"/>
    <property type="match status" value="1"/>
</dbReference>
<dbReference type="InterPro" id="IPR001789">
    <property type="entry name" value="Sig_transdc_resp-reg_receiver"/>
</dbReference>
<feature type="domain" description="PAC" evidence="20">
    <location>
        <begin position="900"/>
        <end position="952"/>
    </location>
</feature>
<dbReference type="InterPro" id="IPR000700">
    <property type="entry name" value="PAS-assoc_C"/>
</dbReference>
<reference evidence="22" key="1">
    <citation type="submission" date="2023-06" db="EMBL/GenBank/DDBJ databases">
        <title>Genomic of Parafulvivirga corallium.</title>
        <authorList>
            <person name="Wang G."/>
        </authorList>
    </citation>
    <scope>NUCLEOTIDE SEQUENCE</scope>
    <source>
        <strain evidence="22">BMA10</strain>
    </source>
</reference>
<dbReference type="InterPro" id="IPR013655">
    <property type="entry name" value="PAS_fold_3"/>
</dbReference>
<dbReference type="CDD" id="cd00088">
    <property type="entry name" value="HPT"/>
    <property type="match status" value="1"/>
</dbReference>
<feature type="domain" description="PAS" evidence="19">
    <location>
        <begin position="413"/>
        <end position="483"/>
    </location>
</feature>
<feature type="domain" description="PAS" evidence="19">
    <location>
        <begin position="285"/>
        <end position="356"/>
    </location>
</feature>
<dbReference type="SUPFAM" id="SSF47384">
    <property type="entry name" value="Homodimeric domain of signal transducing histidine kinase"/>
    <property type="match status" value="1"/>
</dbReference>
<feature type="modified residue" description="4-aspartylphosphate" evidence="15">
    <location>
        <position position="1269"/>
    </location>
</feature>
<keyword evidence="16" id="KW-0175">Coiled coil</keyword>
<dbReference type="InterPro" id="IPR036890">
    <property type="entry name" value="HATPase_C_sf"/>
</dbReference>
<dbReference type="InterPro" id="IPR001610">
    <property type="entry name" value="PAC"/>
</dbReference>
<dbReference type="Gene3D" id="1.10.287.130">
    <property type="match status" value="1"/>
</dbReference>
<dbReference type="InterPro" id="IPR036641">
    <property type="entry name" value="HPT_dom_sf"/>
</dbReference>
<dbReference type="RefSeq" id="WP_346750013.1">
    <property type="nucleotide sequence ID" value="NZ_JAUJEA010000001.1"/>
</dbReference>
<dbReference type="SMART" id="SM00387">
    <property type="entry name" value="HATPase_c"/>
    <property type="match status" value="1"/>
</dbReference>
<dbReference type="SUPFAM" id="SSF47226">
    <property type="entry name" value="Histidine-containing phosphotransfer domain, HPT domain"/>
    <property type="match status" value="1"/>
</dbReference>
<evidence type="ECO:0000256" key="12">
    <source>
        <dbReference type="ARBA" id="ARBA00023012"/>
    </source>
</evidence>
<comment type="catalytic activity">
    <reaction evidence="1">
        <text>ATP + protein L-histidine = ADP + protein N-phospho-L-histidine.</text>
        <dbReference type="EC" id="2.7.13.3"/>
    </reaction>
</comment>
<feature type="domain" description="PAS" evidence="19">
    <location>
        <begin position="829"/>
        <end position="896"/>
    </location>
</feature>
<feature type="modified residue" description="Phosphohistidine" evidence="14">
    <location>
        <position position="1418"/>
    </location>
</feature>
<dbReference type="Gene3D" id="3.30.450.40">
    <property type="match status" value="1"/>
</dbReference>
<evidence type="ECO:0000259" key="17">
    <source>
        <dbReference type="PROSITE" id="PS50109"/>
    </source>
</evidence>
<evidence type="ECO:0000256" key="3">
    <source>
        <dbReference type="ARBA" id="ARBA00012438"/>
    </source>
</evidence>
<evidence type="ECO:0000256" key="1">
    <source>
        <dbReference type="ARBA" id="ARBA00000085"/>
    </source>
</evidence>
<dbReference type="PROSITE" id="PS50112">
    <property type="entry name" value="PAS"/>
    <property type="match status" value="3"/>
</dbReference>
<comment type="caution">
    <text evidence="22">The sequence shown here is derived from an EMBL/GenBank/DDBJ whole genome shotgun (WGS) entry which is preliminary data.</text>
</comment>
<evidence type="ECO:0000259" key="18">
    <source>
        <dbReference type="PROSITE" id="PS50110"/>
    </source>
</evidence>
<dbReference type="SUPFAM" id="SSF55785">
    <property type="entry name" value="PYP-like sensor domain (PAS domain)"/>
    <property type="match status" value="6"/>
</dbReference>
<dbReference type="InterPro" id="IPR004358">
    <property type="entry name" value="Sig_transdc_His_kin-like_C"/>
</dbReference>
<evidence type="ECO:0000256" key="13">
    <source>
        <dbReference type="ARBA" id="ARBA00023136"/>
    </source>
</evidence>
<keyword evidence="11" id="KW-1133">Transmembrane helix</keyword>
<evidence type="ECO:0000259" key="19">
    <source>
        <dbReference type="PROSITE" id="PS50112"/>
    </source>
</evidence>
<dbReference type="Pfam" id="PF13185">
    <property type="entry name" value="GAF_2"/>
    <property type="match status" value="1"/>
</dbReference>
<dbReference type="PROSITE" id="PS50894">
    <property type="entry name" value="HPT"/>
    <property type="match status" value="1"/>
</dbReference>
<protein>
    <recommendedName>
        <fullName evidence="3">histidine kinase</fullName>
        <ecNumber evidence="3">2.7.13.3</ecNumber>
    </recommendedName>
</protein>
<dbReference type="SUPFAM" id="SSF52172">
    <property type="entry name" value="CheY-like"/>
    <property type="match status" value="1"/>
</dbReference>
<dbReference type="Gene3D" id="3.30.450.20">
    <property type="entry name" value="PAS domain"/>
    <property type="match status" value="6"/>
</dbReference>
<evidence type="ECO:0000256" key="7">
    <source>
        <dbReference type="ARBA" id="ARBA00022692"/>
    </source>
</evidence>
<feature type="domain" description="HPt" evidence="21">
    <location>
        <begin position="1379"/>
        <end position="1480"/>
    </location>
</feature>
<feature type="coiled-coil region" evidence="16">
    <location>
        <begin position="1"/>
        <end position="35"/>
    </location>
</feature>
<proteinExistence type="predicted"/>
<dbReference type="Pfam" id="PF13188">
    <property type="entry name" value="PAS_8"/>
    <property type="match status" value="1"/>
</dbReference>
<dbReference type="InterPro" id="IPR008207">
    <property type="entry name" value="Sig_transdc_His_kin_Hpt_dom"/>
</dbReference>
<dbReference type="Gene3D" id="3.40.50.2300">
    <property type="match status" value="1"/>
</dbReference>
<dbReference type="PROSITE" id="PS50109">
    <property type="entry name" value="HIS_KIN"/>
    <property type="match status" value="1"/>
</dbReference>
<feature type="domain" description="PAC" evidence="20">
    <location>
        <begin position="776"/>
        <end position="828"/>
    </location>
</feature>
<dbReference type="InterPro" id="IPR003594">
    <property type="entry name" value="HATPase_dom"/>
</dbReference>
<dbReference type="InterPro" id="IPR000014">
    <property type="entry name" value="PAS"/>
</dbReference>
<dbReference type="InterPro" id="IPR003018">
    <property type="entry name" value="GAF"/>
</dbReference>
<evidence type="ECO:0000256" key="14">
    <source>
        <dbReference type="PROSITE-ProRule" id="PRU00110"/>
    </source>
</evidence>
<dbReference type="InterPro" id="IPR036097">
    <property type="entry name" value="HisK_dim/P_sf"/>
</dbReference>
<evidence type="ECO:0000256" key="4">
    <source>
        <dbReference type="ARBA" id="ARBA00022475"/>
    </source>
</evidence>
<dbReference type="PROSITE" id="PS50113">
    <property type="entry name" value="PAC"/>
    <property type="match status" value="4"/>
</dbReference>
<dbReference type="InterPro" id="IPR029016">
    <property type="entry name" value="GAF-like_dom_sf"/>
</dbReference>
<dbReference type="PRINTS" id="PR00344">
    <property type="entry name" value="BCTRLSENSOR"/>
</dbReference>
<dbReference type="PANTHER" id="PTHR45339">
    <property type="entry name" value="HYBRID SIGNAL TRANSDUCTION HISTIDINE KINASE J"/>
    <property type="match status" value="1"/>
</dbReference>
<keyword evidence="7" id="KW-0812">Transmembrane</keyword>
<dbReference type="Pfam" id="PF08447">
    <property type="entry name" value="PAS_3"/>
    <property type="match status" value="1"/>
</dbReference>
<evidence type="ECO:0000256" key="8">
    <source>
        <dbReference type="ARBA" id="ARBA00022741"/>
    </source>
</evidence>
<organism evidence="22 23">
    <name type="scientific">Splendidivirga corallicola</name>
    <dbReference type="NCBI Taxonomy" id="3051826"/>
    <lineage>
        <taxon>Bacteria</taxon>
        <taxon>Pseudomonadati</taxon>
        <taxon>Bacteroidota</taxon>
        <taxon>Cytophagia</taxon>
        <taxon>Cytophagales</taxon>
        <taxon>Splendidivirgaceae</taxon>
        <taxon>Splendidivirga</taxon>
    </lineage>
</organism>
<gene>
    <name evidence="22" type="ORF">QQ008_01395</name>
</gene>
<dbReference type="SMART" id="SM00091">
    <property type="entry name" value="PAS"/>
    <property type="match status" value="6"/>
</dbReference>
<evidence type="ECO:0000256" key="16">
    <source>
        <dbReference type="SAM" id="Coils"/>
    </source>
</evidence>
<dbReference type="Gene3D" id="1.20.120.160">
    <property type="entry name" value="HPT domain"/>
    <property type="match status" value="1"/>
</dbReference>
<dbReference type="Gene3D" id="3.30.565.10">
    <property type="entry name" value="Histidine kinase-like ATPase, C-terminal domain"/>
    <property type="match status" value="1"/>
</dbReference>
<dbReference type="Pfam" id="PF00512">
    <property type="entry name" value="HisKA"/>
    <property type="match status" value="1"/>
</dbReference>